<evidence type="ECO:0000256" key="4">
    <source>
        <dbReference type="ARBA" id="ARBA00022475"/>
    </source>
</evidence>
<comment type="subcellular location">
    <subcellularLocation>
        <location evidence="1">Cell membrane</location>
        <topology evidence="1">Multi-pass membrane protein</topology>
    </subcellularLocation>
</comment>
<dbReference type="InterPro" id="IPR003445">
    <property type="entry name" value="Cat_transpt"/>
</dbReference>
<evidence type="ECO:0000256" key="7">
    <source>
        <dbReference type="ARBA" id="ARBA00023065"/>
    </source>
</evidence>
<comment type="similarity">
    <text evidence="2">Belongs to the TrkH potassium transport family.</text>
</comment>
<organism evidence="10 11">
    <name type="scientific">Seohaeicola saemankumensis</name>
    <dbReference type="NCBI Taxonomy" id="481181"/>
    <lineage>
        <taxon>Bacteria</taxon>
        <taxon>Pseudomonadati</taxon>
        <taxon>Pseudomonadota</taxon>
        <taxon>Alphaproteobacteria</taxon>
        <taxon>Rhodobacterales</taxon>
        <taxon>Roseobacteraceae</taxon>
        <taxon>Seohaeicola</taxon>
    </lineage>
</organism>
<feature type="transmembrane region" description="Helical" evidence="9">
    <location>
        <begin position="477"/>
        <end position="502"/>
    </location>
</feature>
<evidence type="ECO:0000313" key="11">
    <source>
        <dbReference type="Proteomes" id="UP001597151"/>
    </source>
</evidence>
<feature type="transmembrane region" description="Helical" evidence="9">
    <location>
        <begin position="443"/>
        <end position="465"/>
    </location>
</feature>
<proteinExistence type="inferred from homology"/>
<dbReference type="Pfam" id="PF02386">
    <property type="entry name" value="TrkH"/>
    <property type="match status" value="1"/>
</dbReference>
<feature type="transmembrane region" description="Helical" evidence="9">
    <location>
        <begin position="192"/>
        <end position="211"/>
    </location>
</feature>
<feature type="transmembrane region" description="Helical" evidence="9">
    <location>
        <begin position="413"/>
        <end position="437"/>
    </location>
</feature>
<feature type="transmembrane region" description="Helical" evidence="9">
    <location>
        <begin position="133"/>
        <end position="153"/>
    </location>
</feature>
<feature type="transmembrane region" description="Helical" evidence="9">
    <location>
        <begin position="39"/>
        <end position="60"/>
    </location>
</feature>
<keyword evidence="7" id="KW-0406">Ion transport</keyword>
<feature type="transmembrane region" description="Helical" evidence="9">
    <location>
        <begin position="243"/>
        <end position="262"/>
    </location>
</feature>
<evidence type="ECO:0000256" key="5">
    <source>
        <dbReference type="ARBA" id="ARBA00022692"/>
    </source>
</evidence>
<name>A0ABW3THJ2_9RHOB</name>
<feature type="transmembrane region" description="Helical" evidence="9">
    <location>
        <begin position="312"/>
        <end position="334"/>
    </location>
</feature>
<evidence type="ECO:0000256" key="2">
    <source>
        <dbReference type="ARBA" id="ARBA00009137"/>
    </source>
</evidence>
<dbReference type="EMBL" id="JBHTKR010000006">
    <property type="protein sequence ID" value="MFD1196150.1"/>
    <property type="molecule type" value="Genomic_DNA"/>
</dbReference>
<comment type="caution">
    <text evidence="10">The sequence shown here is derived from an EMBL/GenBank/DDBJ whole genome shotgun (WGS) entry which is preliminary data.</text>
</comment>
<reference evidence="11" key="1">
    <citation type="journal article" date="2019" name="Int. J. Syst. Evol. Microbiol.">
        <title>The Global Catalogue of Microorganisms (GCM) 10K type strain sequencing project: providing services to taxonomists for standard genome sequencing and annotation.</title>
        <authorList>
            <consortium name="The Broad Institute Genomics Platform"/>
            <consortium name="The Broad Institute Genome Sequencing Center for Infectious Disease"/>
            <person name="Wu L."/>
            <person name="Ma J."/>
        </authorList>
    </citation>
    <scope>NUCLEOTIDE SEQUENCE [LARGE SCALE GENOMIC DNA]</scope>
    <source>
        <strain evidence="11">CCUG 55328</strain>
    </source>
</reference>
<feature type="transmembrane region" description="Helical" evidence="9">
    <location>
        <begin position="282"/>
        <end position="300"/>
    </location>
</feature>
<evidence type="ECO:0000256" key="8">
    <source>
        <dbReference type="ARBA" id="ARBA00023136"/>
    </source>
</evidence>
<dbReference type="PANTHER" id="PTHR32024:SF2">
    <property type="entry name" value="TRK SYSTEM POTASSIUM UPTAKE PROTEIN TRKG-RELATED"/>
    <property type="match status" value="1"/>
</dbReference>
<keyword evidence="5 9" id="KW-0812">Transmembrane</keyword>
<feature type="transmembrane region" description="Helical" evidence="9">
    <location>
        <begin position="354"/>
        <end position="381"/>
    </location>
</feature>
<dbReference type="PANTHER" id="PTHR32024">
    <property type="entry name" value="TRK SYSTEM POTASSIUM UPTAKE PROTEIN TRKG-RELATED"/>
    <property type="match status" value="1"/>
</dbReference>
<dbReference type="RefSeq" id="WP_380793808.1">
    <property type="nucleotide sequence ID" value="NZ_JBHTKR010000006.1"/>
</dbReference>
<evidence type="ECO:0000256" key="3">
    <source>
        <dbReference type="ARBA" id="ARBA00022448"/>
    </source>
</evidence>
<accession>A0ABW3THJ2</accession>
<keyword evidence="6 9" id="KW-1133">Transmembrane helix</keyword>
<evidence type="ECO:0000256" key="9">
    <source>
        <dbReference type="SAM" id="Phobius"/>
    </source>
</evidence>
<evidence type="ECO:0000256" key="1">
    <source>
        <dbReference type="ARBA" id="ARBA00004651"/>
    </source>
</evidence>
<keyword evidence="8 9" id="KW-0472">Membrane</keyword>
<dbReference type="Proteomes" id="UP001597151">
    <property type="component" value="Unassembled WGS sequence"/>
</dbReference>
<gene>
    <name evidence="10" type="ORF">ACFQ3C_15890</name>
</gene>
<evidence type="ECO:0000256" key="6">
    <source>
        <dbReference type="ARBA" id="ARBA00022989"/>
    </source>
</evidence>
<sequence length="504" mass="53797">MRARLFDQPLLILLIGMAGLSMYLPAAHATVLQSHAEARAFFYAGTLTLTIVTLVAIAMAAQPRRRSSMRNLAALVAAYLLLPLILAVPFHEAIGTTSYLNSYVEMVSSLTTTGASLFEPGRLSDTLHLWRGMVGWMGGFLIWVAASAILAPLNLGGFEVTAMAEPGQGETRFNQGGLADPQQRIIRVTRQLLPIYTGLTLALWILLLVLGDPPLVALMHGMSVLATSGISPLGGVEGAASGVPGEAVIALFLMFGLSRLTFSSDTITTARRGIQHDPEFRLGMTIALGVTIILFIRHYLASFQVSGETDPFAPLYALWGSLFTILSFLTTNGFESVHWDAARSWSGLGTSGIILMGLAMMGGGVATTAGGVKLLRVWALYLHGLREMDRLVHPSSIGHSRSGSSRIARKGAFFAWIFFMFFAISLMVLILGFAALGSSFEQSMVLAVAALTTTGPLISASAEVPISLIGLADGAKLLFCAGMVLGRLELLAFISLLTSGFWRD</sequence>
<protein>
    <submittedName>
        <fullName evidence="10">Potassium transporter TrkG</fullName>
    </submittedName>
</protein>
<evidence type="ECO:0000313" key="10">
    <source>
        <dbReference type="EMBL" id="MFD1196150.1"/>
    </source>
</evidence>
<keyword evidence="3" id="KW-0813">Transport</keyword>
<feature type="transmembrane region" description="Helical" evidence="9">
    <location>
        <begin position="72"/>
        <end position="90"/>
    </location>
</feature>
<keyword evidence="11" id="KW-1185">Reference proteome</keyword>
<keyword evidence="4" id="KW-1003">Cell membrane</keyword>